<dbReference type="EMBL" id="WVHT01000005">
    <property type="protein sequence ID" value="MXV51849.1"/>
    <property type="molecule type" value="Genomic_DNA"/>
</dbReference>
<evidence type="ECO:0000313" key="2">
    <source>
        <dbReference type="Proteomes" id="UP000466586"/>
    </source>
</evidence>
<dbReference type="InterPro" id="IPR017853">
    <property type="entry name" value="GH"/>
</dbReference>
<organism evidence="1 2">
    <name type="scientific">Hufsiella arboris</name>
    <dbReference type="NCBI Taxonomy" id="2695275"/>
    <lineage>
        <taxon>Bacteria</taxon>
        <taxon>Pseudomonadati</taxon>
        <taxon>Bacteroidota</taxon>
        <taxon>Sphingobacteriia</taxon>
        <taxon>Sphingobacteriales</taxon>
        <taxon>Sphingobacteriaceae</taxon>
        <taxon>Hufsiella</taxon>
    </lineage>
</organism>
<evidence type="ECO:0000313" key="1">
    <source>
        <dbReference type="EMBL" id="MXV51849.1"/>
    </source>
</evidence>
<dbReference type="Proteomes" id="UP000466586">
    <property type="component" value="Unassembled WGS sequence"/>
</dbReference>
<gene>
    <name evidence="1" type="ORF">GS399_12765</name>
</gene>
<reference evidence="1 2" key="1">
    <citation type="submission" date="2019-11" db="EMBL/GenBank/DDBJ databases">
        <title>Pedobacter sp. HMF7647 Genome sequencing and assembly.</title>
        <authorList>
            <person name="Kang H."/>
            <person name="Kim H."/>
            <person name="Joh K."/>
        </authorList>
    </citation>
    <scope>NUCLEOTIDE SEQUENCE [LARGE SCALE GENOMIC DNA]</scope>
    <source>
        <strain evidence="1 2">HMF7647</strain>
    </source>
</reference>
<dbReference type="SUPFAM" id="SSF51445">
    <property type="entry name" value="(Trans)glycosidases"/>
    <property type="match status" value="1"/>
</dbReference>
<dbReference type="RefSeq" id="WP_160845023.1">
    <property type="nucleotide sequence ID" value="NZ_WVHT01000005.1"/>
</dbReference>
<accession>A0A7K1YCM2</accession>
<keyword evidence="2" id="KW-1185">Reference proteome</keyword>
<dbReference type="AlphaFoldDB" id="A0A7K1YCM2"/>
<proteinExistence type="predicted"/>
<sequence>MKIYISSITSLVQLLTNQSNQLIDALTTKGTSTYEVVDGDKTYTVTLNVQDGTPSPPADVVPYGVSVHYGQGTGHADYTTDTIPFAIQLMKDMHFNFARTDATTDEVGTPENPSFDPFMDAAQAAGIGIMAVLSVSAAGSNPPASGVAGNWSQSEYDELYKKGLKKGAGFILKYYGRIKWIELGNELDVIDDHMKLRYGSGTGEPADPTGDPLRWASTYNGENVCWDMSYYGAYFHYIKGMYNGIKLFDQDCKIGMNYANIHYGLFMRFYDDMINLNDGAKFDFIANHWYNSDEYFTDNSHNTSPDSVPMEGQAVDRVRLKFTEAERTTLAGFSEIGFYDTRANPDNLTDAEFRQLMYDNYWNDADFYIEYELFNEKKARASTPSEATLGLIDSDATEYNDIVNSFIARTPFPKTPQVKGTPRIDPCIEWRRNHPFLSNLGRHHHHHHPHRRNDDACF</sequence>
<name>A0A7K1YCM2_9SPHI</name>
<comment type="caution">
    <text evidence="1">The sequence shown here is derived from an EMBL/GenBank/DDBJ whole genome shotgun (WGS) entry which is preliminary data.</text>
</comment>
<dbReference type="Gene3D" id="3.20.20.80">
    <property type="entry name" value="Glycosidases"/>
    <property type="match status" value="1"/>
</dbReference>
<protein>
    <submittedName>
        <fullName evidence="1">Uncharacterized protein</fullName>
    </submittedName>
</protein>